<keyword evidence="2" id="KW-0560">Oxidoreductase</keyword>
<feature type="domain" description="Carboxymuconolactone decarboxylase-like" evidence="1">
    <location>
        <begin position="48"/>
        <end position="109"/>
    </location>
</feature>
<dbReference type="Gene3D" id="1.20.1290.10">
    <property type="entry name" value="AhpD-like"/>
    <property type="match status" value="1"/>
</dbReference>
<protein>
    <submittedName>
        <fullName evidence="2">Alkylhydroperoxidase AhpD family core domain-containing protein</fullName>
    </submittedName>
</protein>
<dbReference type="Pfam" id="PF02627">
    <property type="entry name" value="CMD"/>
    <property type="match status" value="1"/>
</dbReference>
<comment type="caution">
    <text evidence="2">The sequence shown here is derived from an EMBL/GenBank/DDBJ whole genome shotgun (WGS) entry which is preliminary data.</text>
</comment>
<dbReference type="GO" id="GO:0004601">
    <property type="term" value="F:peroxidase activity"/>
    <property type="evidence" value="ECO:0007669"/>
    <property type="project" value="UniProtKB-KW"/>
</dbReference>
<keyword evidence="2" id="KW-0575">Peroxidase</keyword>
<name>A0A6L9QRR0_9ACTN</name>
<proteinExistence type="predicted"/>
<sequence>MRLDILNRGYSPKTKVLFGVIRLFSGRPLPDAAKLVFYRPDFYGDRAKEFTQEAMRGPSDWSVGDRELMAAYVSEVNGTAFCIGAHSACARLAYQDESRVAAVLADLDAAPIEEPLRATLRLLGKLTRDGTVGADDMRDVLAAGVSPKQVQDALAVCAAFTITDRLADAFGFEVLDRDGFDAGAEYLLKRGYR</sequence>
<organism evidence="2 3">
    <name type="scientific">Actinomadura bangladeshensis</name>
    <dbReference type="NCBI Taxonomy" id="453573"/>
    <lineage>
        <taxon>Bacteria</taxon>
        <taxon>Bacillati</taxon>
        <taxon>Actinomycetota</taxon>
        <taxon>Actinomycetes</taxon>
        <taxon>Streptosporangiales</taxon>
        <taxon>Thermomonosporaceae</taxon>
        <taxon>Actinomadura</taxon>
    </lineage>
</organism>
<dbReference type="PANTHER" id="PTHR35446">
    <property type="entry name" value="SI:CH211-175M2.5"/>
    <property type="match status" value="1"/>
</dbReference>
<reference evidence="2 3" key="1">
    <citation type="submission" date="2020-01" db="EMBL/GenBank/DDBJ databases">
        <title>Insect and environment-associated Actinomycetes.</title>
        <authorList>
            <person name="Currrie C."/>
            <person name="Chevrette M."/>
            <person name="Carlson C."/>
            <person name="Stubbendieck R."/>
            <person name="Wendt-Pienkowski E."/>
        </authorList>
    </citation>
    <scope>NUCLEOTIDE SEQUENCE [LARGE SCALE GENOMIC DNA]</scope>
    <source>
        <strain evidence="2 3">SID10258</strain>
    </source>
</reference>
<evidence type="ECO:0000313" key="2">
    <source>
        <dbReference type="EMBL" id="NEA26594.1"/>
    </source>
</evidence>
<dbReference type="SUPFAM" id="SSF69118">
    <property type="entry name" value="AhpD-like"/>
    <property type="match status" value="1"/>
</dbReference>
<dbReference type="Proteomes" id="UP000475532">
    <property type="component" value="Unassembled WGS sequence"/>
</dbReference>
<dbReference type="InterPro" id="IPR029032">
    <property type="entry name" value="AhpD-like"/>
</dbReference>
<accession>A0A6L9QRR0</accession>
<evidence type="ECO:0000259" key="1">
    <source>
        <dbReference type="Pfam" id="PF02627"/>
    </source>
</evidence>
<dbReference type="PANTHER" id="PTHR35446:SF2">
    <property type="entry name" value="CARBOXYMUCONOLACTONE DECARBOXYLASE-LIKE DOMAIN-CONTAINING PROTEIN"/>
    <property type="match status" value="1"/>
</dbReference>
<dbReference type="InterPro" id="IPR003779">
    <property type="entry name" value="CMD-like"/>
</dbReference>
<dbReference type="EMBL" id="JAAGLI010000803">
    <property type="protein sequence ID" value="NEA26594.1"/>
    <property type="molecule type" value="Genomic_DNA"/>
</dbReference>
<dbReference type="RefSeq" id="WP_163060666.1">
    <property type="nucleotide sequence ID" value="NZ_JAAGLI010000803.1"/>
</dbReference>
<evidence type="ECO:0000313" key="3">
    <source>
        <dbReference type="Proteomes" id="UP000475532"/>
    </source>
</evidence>
<dbReference type="AlphaFoldDB" id="A0A6L9QRR0"/>
<gene>
    <name evidence="2" type="ORF">G3I70_29470</name>
</gene>